<name>A0A6G0WRP9_9STRA</name>
<feature type="signal peptide" evidence="1">
    <location>
        <begin position="1"/>
        <end position="18"/>
    </location>
</feature>
<evidence type="ECO:0000313" key="2">
    <source>
        <dbReference type="EMBL" id="KAF0730092.1"/>
    </source>
</evidence>
<dbReference type="AlphaFoldDB" id="A0A6G0WRP9"/>
<evidence type="ECO:0000256" key="1">
    <source>
        <dbReference type="SAM" id="SignalP"/>
    </source>
</evidence>
<dbReference type="Proteomes" id="UP000481153">
    <property type="component" value="Unassembled WGS sequence"/>
</dbReference>
<protein>
    <recommendedName>
        <fullName evidence="4">RxLR effector protein</fullName>
    </recommendedName>
</protein>
<keyword evidence="3" id="KW-1185">Reference proteome</keyword>
<evidence type="ECO:0008006" key="4">
    <source>
        <dbReference type="Google" id="ProtNLM"/>
    </source>
</evidence>
<comment type="caution">
    <text evidence="2">The sequence shown here is derived from an EMBL/GenBank/DDBJ whole genome shotgun (WGS) entry which is preliminary data.</text>
</comment>
<evidence type="ECO:0000313" key="3">
    <source>
        <dbReference type="Proteomes" id="UP000481153"/>
    </source>
</evidence>
<accession>A0A6G0WRP9</accession>
<gene>
    <name evidence="2" type="ORF">Ae201684_012388</name>
</gene>
<sequence length="102" mass="10964">MFRPALLLVVALAVQVAAQPGSRRSRGGVNPDYFPSHNLHVPANTRYATSQAGFFTGVDTNRGRRPAKKQFFALASRGISAAVRAGKAIGGAIHQHRNNKKL</sequence>
<dbReference type="EMBL" id="VJMJ01000156">
    <property type="protein sequence ID" value="KAF0730092.1"/>
    <property type="molecule type" value="Genomic_DNA"/>
</dbReference>
<reference evidence="2 3" key="1">
    <citation type="submission" date="2019-07" db="EMBL/GenBank/DDBJ databases">
        <title>Genomics analysis of Aphanomyces spp. identifies a new class of oomycete effector associated with host adaptation.</title>
        <authorList>
            <person name="Gaulin E."/>
        </authorList>
    </citation>
    <scope>NUCLEOTIDE SEQUENCE [LARGE SCALE GENOMIC DNA]</scope>
    <source>
        <strain evidence="2 3">ATCC 201684</strain>
    </source>
</reference>
<organism evidence="2 3">
    <name type="scientific">Aphanomyces euteiches</name>
    <dbReference type="NCBI Taxonomy" id="100861"/>
    <lineage>
        <taxon>Eukaryota</taxon>
        <taxon>Sar</taxon>
        <taxon>Stramenopiles</taxon>
        <taxon>Oomycota</taxon>
        <taxon>Saprolegniomycetes</taxon>
        <taxon>Saprolegniales</taxon>
        <taxon>Verrucalvaceae</taxon>
        <taxon>Aphanomyces</taxon>
    </lineage>
</organism>
<proteinExistence type="predicted"/>
<feature type="chain" id="PRO_5026079113" description="RxLR effector protein" evidence="1">
    <location>
        <begin position="19"/>
        <end position="102"/>
    </location>
</feature>
<keyword evidence="1" id="KW-0732">Signal</keyword>